<dbReference type="AlphaFoldDB" id="B9L0V4"/>
<feature type="transmembrane region" description="Helical" evidence="1">
    <location>
        <begin position="6"/>
        <end position="32"/>
    </location>
</feature>
<evidence type="ECO:0000313" key="2">
    <source>
        <dbReference type="EMBL" id="ACM04750.1"/>
    </source>
</evidence>
<dbReference type="RefSeq" id="WP_015922128.1">
    <property type="nucleotide sequence ID" value="NC_011959.1"/>
</dbReference>
<accession>B9L0V4</accession>
<proteinExistence type="predicted"/>
<keyword evidence="3" id="KW-1185">Reference proteome</keyword>
<dbReference type="KEGG" id="tro:trd_1175"/>
<feature type="transmembrane region" description="Helical" evidence="1">
    <location>
        <begin position="156"/>
        <end position="183"/>
    </location>
</feature>
<dbReference type="eggNOG" id="ENOG50318MJ">
    <property type="taxonomic scope" value="Bacteria"/>
</dbReference>
<evidence type="ECO:0000256" key="1">
    <source>
        <dbReference type="SAM" id="Phobius"/>
    </source>
</evidence>
<name>B9L0V4_THERP</name>
<dbReference type="STRING" id="309801.trd_1175"/>
<dbReference type="HOGENOM" id="CLU_082430_0_0_0"/>
<organism evidence="2 3">
    <name type="scientific">Thermomicrobium roseum (strain ATCC 27502 / DSM 5159 / P-2)</name>
    <dbReference type="NCBI Taxonomy" id="309801"/>
    <lineage>
        <taxon>Bacteria</taxon>
        <taxon>Pseudomonadati</taxon>
        <taxon>Thermomicrobiota</taxon>
        <taxon>Thermomicrobia</taxon>
        <taxon>Thermomicrobiales</taxon>
        <taxon>Thermomicrobiaceae</taxon>
        <taxon>Thermomicrobium</taxon>
    </lineage>
</organism>
<gene>
    <name evidence="2" type="ordered locus">trd_1175</name>
</gene>
<keyword evidence="1" id="KW-0812">Transmembrane</keyword>
<keyword evidence="1" id="KW-0472">Membrane</keyword>
<dbReference type="Proteomes" id="UP000000447">
    <property type="component" value="Chromosome"/>
</dbReference>
<feature type="transmembrane region" description="Helical" evidence="1">
    <location>
        <begin position="39"/>
        <end position="68"/>
    </location>
</feature>
<feature type="transmembrane region" description="Helical" evidence="1">
    <location>
        <begin position="74"/>
        <end position="93"/>
    </location>
</feature>
<evidence type="ECO:0000313" key="3">
    <source>
        <dbReference type="Proteomes" id="UP000000447"/>
    </source>
</evidence>
<feature type="transmembrane region" description="Helical" evidence="1">
    <location>
        <begin position="195"/>
        <end position="218"/>
    </location>
</feature>
<feature type="transmembrane region" description="Helical" evidence="1">
    <location>
        <begin position="113"/>
        <end position="136"/>
    </location>
</feature>
<protein>
    <submittedName>
        <fullName evidence="2">Putative membrane protein</fullName>
    </submittedName>
</protein>
<keyword evidence="1" id="KW-1133">Transmembrane helix</keyword>
<dbReference type="EMBL" id="CP001275">
    <property type="protein sequence ID" value="ACM04750.1"/>
    <property type="molecule type" value="Genomic_DNA"/>
</dbReference>
<reference evidence="2 3" key="1">
    <citation type="journal article" date="2009" name="PLoS ONE">
        <title>Complete genome sequence of the aerobic CO-oxidizing thermophile Thermomicrobium roseum.</title>
        <authorList>
            <person name="Wu D."/>
            <person name="Raymond J."/>
            <person name="Wu M."/>
            <person name="Chatterji S."/>
            <person name="Ren Q."/>
            <person name="Graham J.E."/>
            <person name="Bryant D.A."/>
            <person name="Robb F."/>
            <person name="Colman A."/>
            <person name="Tallon L.J."/>
            <person name="Badger J.H."/>
            <person name="Madupu R."/>
            <person name="Ward N.L."/>
            <person name="Eisen J.A."/>
        </authorList>
    </citation>
    <scope>NUCLEOTIDE SEQUENCE [LARGE SCALE GENOMIC DNA]</scope>
    <source>
        <strain evidence="3">ATCC 27502 / DSM 5159 / P-2</strain>
    </source>
</reference>
<sequence>MQNDLWAWLSLVLLGAFHGANPAMGWLFAVALGLQEQRLAAVLAALLPIALGHAAAIAVIAVLTVFLGETLPQPILLLGAGVVLLGFAGWRLWRRFRHPRTRFRATHRELTVWSFLMATAHGAGLMIAPVLIALTSRGSTPVPDSHLEHGMGLGSSLGVALAATLVHTTAMFATMTVIAIIVYRELGVEILRHAWVNIDLIWIVVLVATGLLTAALGLRAIV</sequence>